<dbReference type="EMBL" id="PRLG01000020">
    <property type="protein sequence ID" value="PYY28245.1"/>
    <property type="molecule type" value="Genomic_DNA"/>
</dbReference>
<feature type="transmembrane region" description="Helical" evidence="1">
    <location>
        <begin position="12"/>
        <end position="36"/>
    </location>
</feature>
<evidence type="ECO:0000313" key="2">
    <source>
        <dbReference type="EMBL" id="PYY28245.1"/>
    </source>
</evidence>
<comment type="caution">
    <text evidence="2">The sequence shown here is derived from an EMBL/GenBank/DDBJ whole genome shotgun (WGS) entry which is preliminary data.</text>
</comment>
<keyword evidence="1" id="KW-0472">Membrane</keyword>
<organism evidence="2 3">
    <name type="scientific">Paenibacillus illinoisensis</name>
    <dbReference type="NCBI Taxonomy" id="59845"/>
    <lineage>
        <taxon>Bacteria</taxon>
        <taxon>Bacillati</taxon>
        <taxon>Bacillota</taxon>
        <taxon>Bacilli</taxon>
        <taxon>Bacillales</taxon>
        <taxon>Paenibacillaceae</taxon>
        <taxon>Paenibacillus</taxon>
    </lineage>
</organism>
<evidence type="ECO:0000313" key="3">
    <source>
        <dbReference type="Proteomes" id="UP000247459"/>
    </source>
</evidence>
<reference evidence="2 3" key="1">
    <citation type="submission" date="2018-01" db="EMBL/GenBank/DDBJ databases">
        <title>Genome sequence of the PGP bacterium Paenibacillus illinoisensis E3.</title>
        <authorList>
            <person name="Rolli E."/>
            <person name="Marasco R."/>
            <person name="Bessem C."/>
            <person name="Michoud G."/>
            <person name="Gaiarsa S."/>
            <person name="Borin S."/>
            <person name="Daffonchio D."/>
        </authorList>
    </citation>
    <scope>NUCLEOTIDE SEQUENCE [LARGE SCALE GENOMIC DNA]</scope>
    <source>
        <strain evidence="2 3">E3</strain>
    </source>
</reference>
<name>A0A2W0CIU6_9BACL</name>
<proteinExistence type="predicted"/>
<dbReference type="Proteomes" id="UP000247459">
    <property type="component" value="Unassembled WGS sequence"/>
</dbReference>
<protein>
    <submittedName>
        <fullName evidence="2">Uncharacterized protein</fullName>
    </submittedName>
</protein>
<keyword evidence="1" id="KW-0812">Transmembrane</keyword>
<gene>
    <name evidence="2" type="ORF">PIL02S_03391</name>
</gene>
<sequence>MKEFLRRIKKIILLTMLVLSLWGIGLLLMNGIWWLQDNWVMPDRLRTVIMWILLLALIGLAAYALWNLFKILYVGFHWLFIEPFKKSYRKEN</sequence>
<dbReference type="AlphaFoldDB" id="A0A2W0CIU6"/>
<evidence type="ECO:0000256" key="1">
    <source>
        <dbReference type="SAM" id="Phobius"/>
    </source>
</evidence>
<accession>A0A2W0CIU6</accession>
<keyword evidence="1" id="KW-1133">Transmembrane helix</keyword>
<feature type="transmembrane region" description="Helical" evidence="1">
    <location>
        <begin position="48"/>
        <end position="81"/>
    </location>
</feature>